<feature type="domain" description="Insertion element IS402-like" evidence="1">
    <location>
        <begin position="6"/>
        <end position="50"/>
    </location>
</feature>
<sequence>MSRRSLTDEQWNRIEAYLPGRVGTPGRSGVDNRLFVDAILWMAANAAHWRICLRPSANGQRFMPAFGAGRTPVYGKLSMPWLIRRTLNMSSLIAPYRKSTQMRRAKKGG</sequence>
<dbReference type="Pfam" id="PF13340">
    <property type="entry name" value="DUF4096"/>
    <property type="match status" value="1"/>
</dbReference>
<accession>Q45334</accession>
<protein>
    <recommendedName>
        <fullName evidence="1">Insertion element IS402-like domain-containing protein</fullName>
    </recommendedName>
</protein>
<dbReference type="InterPro" id="IPR025161">
    <property type="entry name" value="IS402-like_dom"/>
</dbReference>
<organism evidence="2">
    <name type="scientific">Brucella ovis</name>
    <dbReference type="NCBI Taxonomy" id="236"/>
    <lineage>
        <taxon>Bacteria</taxon>
        <taxon>Pseudomonadati</taxon>
        <taxon>Pseudomonadota</taxon>
        <taxon>Alphaproteobacteria</taxon>
        <taxon>Hyphomicrobiales</taxon>
        <taxon>Brucellaceae</taxon>
        <taxon>Brucella/Ochrobactrum group</taxon>
        <taxon>Brucella</taxon>
    </lineage>
</organism>
<dbReference type="EMBL" id="M96454">
    <property type="protein sequence ID" value="AAA73365.1"/>
    <property type="molecule type" value="Genomic_DNA"/>
</dbReference>
<reference evidence="2" key="1">
    <citation type="journal article" date="1993" name="J. Gen. Microbiol.">
        <title>Identification and sequence analysis of IS6501, an insertion sequence in Brucella spp.: relationship between genomic structure and the number of IS6501 copies.</title>
        <authorList>
            <person name="Ouahrani S."/>
            <person name="Michaux S."/>
            <person name="Sri Widada J."/>
            <person name="Bourg G."/>
            <person name="Tournebize R."/>
            <person name="Ramuz M."/>
            <person name="Liautard J.-P."/>
        </authorList>
    </citation>
    <scope>NUCLEOTIDE SEQUENCE</scope>
    <source>
        <strain evidence="2">ATCC25840</strain>
    </source>
</reference>
<evidence type="ECO:0000259" key="1">
    <source>
        <dbReference type="Pfam" id="PF13340"/>
    </source>
</evidence>
<dbReference type="AlphaFoldDB" id="Q45334"/>
<name>Q45334_BRUOV</name>
<evidence type="ECO:0000313" key="2">
    <source>
        <dbReference type="EMBL" id="AAA73365.1"/>
    </source>
</evidence>
<proteinExistence type="predicted"/>